<evidence type="ECO:0000313" key="1">
    <source>
        <dbReference type="EMBL" id="WCZ33324.1"/>
    </source>
</evidence>
<accession>A0ABY7U9M8</accession>
<gene>
    <name evidence="1" type="ORF">CMASS_09565</name>
</gene>
<keyword evidence="2" id="KW-1185">Reference proteome</keyword>
<proteinExistence type="predicted"/>
<reference evidence="1 2" key="1">
    <citation type="submission" date="2020-10" db="EMBL/GenBank/DDBJ databases">
        <title>Complete genome sequence of Corynebacterium massiliense DSM 45435, type strain of Corynebacterium massiliense.</title>
        <authorList>
            <person name="Busche T."/>
            <person name="Kalinowski J."/>
            <person name="Ruckert C."/>
        </authorList>
    </citation>
    <scope>NUCLEOTIDE SEQUENCE [LARGE SCALE GENOMIC DNA]</scope>
    <source>
        <strain evidence="1 2">DSM 45435</strain>
    </source>
</reference>
<evidence type="ECO:0000313" key="2">
    <source>
        <dbReference type="Proteomes" id="UP001220064"/>
    </source>
</evidence>
<dbReference type="Proteomes" id="UP001220064">
    <property type="component" value="Chromosome"/>
</dbReference>
<dbReference type="EMBL" id="CP063189">
    <property type="protein sequence ID" value="WCZ33324.1"/>
    <property type="molecule type" value="Genomic_DNA"/>
</dbReference>
<protein>
    <submittedName>
        <fullName evidence="1">Uncharacterized protein</fullName>
    </submittedName>
</protein>
<sequence>MFLRGDGYAAKFVLITCGGEFVGGQLGYAENIITVAEPID</sequence>
<name>A0ABY7U9M8_9CORY</name>
<organism evidence="1 2">
    <name type="scientific">Corynebacterium massiliense DSM 45435</name>
    <dbReference type="NCBI Taxonomy" id="1121364"/>
    <lineage>
        <taxon>Bacteria</taxon>
        <taxon>Bacillati</taxon>
        <taxon>Actinomycetota</taxon>
        <taxon>Actinomycetes</taxon>
        <taxon>Mycobacteriales</taxon>
        <taxon>Corynebacteriaceae</taxon>
        <taxon>Corynebacterium</taxon>
    </lineage>
</organism>